<dbReference type="eggNOG" id="COG0561">
    <property type="taxonomic scope" value="Bacteria"/>
</dbReference>
<reference evidence="1 2" key="3">
    <citation type="journal article" date="2010" name="Sequencing">
        <title>Complete Genome Sequence of Rothia mucilaginosa DY-18: A Clinical Isolate with Dense Meshwork-Like Structures from a Persistent Apical Periodontitis Lesion.</title>
        <authorList>
            <person name="Yamane K."/>
            <person name="Nambu T."/>
            <person name="Yamanaka T."/>
            <person name="Mashimo C."/>
            <person name="Sugimori C."/>
            <person name="Leung K.-P."/>
            <person name="Fukushima H."/>
        </authorList>
    </citation>
    <scope>NUCLEOTIDE SEQUENCE [LARGE SCALE GENOMIC DNA]</scope>
    <source>
        <strain evidence="1 2">DY-18</strain>
    </source>
</reference>
<dbReference type="Pfam" id="PF08282">
    <property type="entry name" value="Hydrolase_3"/>
    <property type="match status" value="1"/>
</dbReference>
<dbReference type="AlphaFoldDB" id="D2NQD5"/>
<dbReference type="Proteomes" id="UP000001883">
    <property type="component" value="Chromosome"/>
</dbReference>
<dbReference type="InterPro" id="IPR036412">
    <property type="entry name" value="HAD-like_sf"/>
</dbReference>
<dbReference type="GO" id="GO:0000287">
    <property type="term" value="F:magnesium ion binding"/>
    <property type="evidence" value="ECO:0007669"/>
    <property type="project" value="TreeGrafter"/>
</dbReference>
<gene>
    <name evidence="1" type="ordered locus">RMDY18_00290</name>
</gene>
<proteinExistence type="predicted"/>
<keyword evidence="1" id="KW-0378">Hydrolase</keyword>
<dbReference type="PANTHER" id="PTHR10000">
    <property type="entry name" value="PHOSPHOSERINE PHOSPHATASE"/>
    <property type="match status" value="1"/>
</dbReference>
<dbReference type="HOGENOM" id="CLU_044146_3_2_11"/>
<dbReference type="SUPFAM" id="SSF56784">
    <property type="entry name" value="HAD-like"/>
    <property type="match status" value="1"/>
</dbReference>
<dbReference type="PANTHER" id="PTHR10000:SF8">
    <property type="entry name" value="HAD SUPERFAMILY HYDROLASE-LIKE, TYPE 3"/>
    <property type="match status" value="1"/>
</dbReference>
<sequence>MVGVRSVHLKVPAAPPFFMGCGAQFAAMQPSREGVSMTKLMAFDLDGTILFNRAVEPATEQAIARWQAEGNLAVSCTGKSIFATQLALNPTAIRFDYHVLYTGAVITDRQYRVIYHQPLPVSVVQACYEHFSTVDGVALFATTLDNDYSLCDRVGSSTNILPEFTPLPADDLQNHEYVGVPLWIPDAQVREAAYTWILERFGDSVDCHKNQDFLDIVPPACTKGTGLQHLVEYLQSEHPGSSYEVHTIGDSWNDIDMHRYADRSASFSYSPDEVKAVTTDCVDKAYEFIEASL</sequence>
<protein>
    <submittedName>
        <fullName evidence="1">Predicted hydrolase of the HAD superfamily</fullName>
    </submittedName>
</protein>
<dbReference type="STRING" id="680646.RMDY18_00290"/>
<name>D2NQD5_ROTMD</name>
<evidence type="ECO:0000313" key="1">
    <source>
        <dbReference type="EMBL" id="BAI63861.1"/>
    </source>
</evidence>
<evidence type="ECO:0000313" key="2">
    <source>
        <dbReference type="Proteomes" id="UP000001883"/>
    </source>
</evidence>
<dbReference type="Gene3D" id="3.40.50.1000">
    <property type="entry name" value="HAD superfamily/HAD-like"/>
    <property type="match status" value="1"/>
</dbReference>
<accession>D2NQD5</accession>
<organism evidence="1 2">
    <name type="scientific">Rothia mucilaginosa (strain DY-18)</name>
    <name type="common">Stomatococcus mucilaginosus</name>
    <dbReference type="NCBI Taxonomy" id="680646"/>
    <lineage>
        <taxon>Bacteria</taxon>
        <taxon>Bacillati</taxon>
        <taxon>Actinomycetota</taxon>
        <taxon>Actinomycetes</taxon>
        <taxon>Micrococcales</taxon>
        <taxon>Micrococcaceae</taxon>
        <taxon>Rothia</taxon>
    </lineage>
</organism>
<reference evidence="2" key="1">
    <citation type="submission" date="2009-07" db="EMBL/GenBank/DDBJ databases">
        <title>Complete genome sequence of Rothia mucilaginosa DJ.</title>
        <authorList>
            <person name="Yamane K."/>
            <person name="Nambu T."/>
            <person name="Mashimo C."/>
            <person name="Sugimori C."/>
            <person name="Yamanaka T."/>
            <person name="Leung K."/>
            <person name="Fukushima H."/>
        </authorList>
    </citation>
    <scope>NUCLEOTIDE SEQUENCE [LARGE SCALE GENOMIC DNA]</scope>
    <source>
        <strain evidence="2">DY-18</strain>
    </source>
</reference>
<dbReference type="EMBL" id="AP011540">
    <property type="protein sequence ID" value="BAI63861.1"/>
    <property type="molecule type" value="Genomic_DNA"/>
</dbReference>
<dbReference type="PROSITE" id="PS51257">
    <property type="entry name" value="PROKAR_LIPOPROTEIN"/>
    <property type="match status" value="1"/>
</dbReference>
<dbReference type="KEGG" id="rmu:RMDY18_00290"/>
<dbReference type="GO" id="GO:0016791">
    <property type="term" value="F:phosphatase activity"/>
    <property type="evidence" value="ECO:0007669"/>
    <property type="project" value="UniProtKB-ARBA"/>
</dbReference>
<dbReference type="GO" id="GO:0005829">
    <property type="term" value="C:cytosol"/>
    <property type="evidence" value="ECO:0007669"/>
    <property type="project" value="TreeGrafter"/>
</dbReference>
<dbReference type="InterPro" id="IPR023214">
    <property type="entry name" value="HAD_sf"/>
</dbReference>
<dbReference type="NCBIfam" id="TIGR01484">
    <property type="entry name" value="HAD-SF-IIB"/>
    <property type="match status" value="1"/>
</dbReference>
<reference evidence="1 2" key="2">
    <citation type="journal article" date="2010" name="J Osaka Dent Univ">
        <title>Isolation and identification of Rothia mucilaginosa from persistent apical periodontitis lesions.</title>
        <authorList>
            <person name="Yamane K."/>
            <person name="Yoshida M."/>
            <person name="Fujihira T."/>
            <person name="Baba T."/>
            <person name="Tsuji N."/>
            <person name="Hayashi H."/>
            <person name="Sugimori C."/>
            <person name="Yamanaka T."/>
            <person name="Mashimo C."/>
            <person name="Nambu T."/>
            <person name="Kawai H."/>
            <person name="Fukushima H."/>
        </authorList>
    </citation>
    <scope>NUCLEOTIDE SEQUENCE [LARGE SCALE GENOMIC DNA]</scope>
    <source>
        <strain evidence="1 2">DY-18</strain>
    </source>
</reference>
<keyword evidence="2" id="KW-1185">Reference proteome</keyword>
<dbReference type="Gene3D" id="3.30.1240.10">
    <property type="match status" value="1"/>
</dbReference>
<dbReference type="InterPro" id="IPR006379">
    <property type="entry name" value="HAD-SF_hydro_IIB"/>
</dbReference>